<dbReference type="SUPFAM" id="SSF52540">
    <property type="entry name" value="P-loop containing nucleoside triphosphate hydrolases"/>
    <property type="match status" value="1"/>
</dbReference>
<dbReference type="FunFam" id="3.40.50.300:FF:000287">
    <property type="entry name" value="Multidrug ABC transporter ATP-binding protein"/>
    <property type="match status" value="1"/>
</dbReference>
<dbReference type="PROSITE" id="PS50929">
    <property type="entry name" value="ABC_TM1F"/>
    <property type="match status" value="1"/>
</dbReference>
<evidence type="ECO:0008006" key="15">
    <source>
        <dbReference type="Google" id="ProtNLM"/>
    </source>
</evidence>
<dbReference type="InterPro" id="IPR003593">
    <property type="entry name" value="AAA+_ATPase"/>
</dbReference>
<gene>
    <name evidence="13" type="ORF">E4U43_001972</name>
</gene>
<dbReference type="GO" id="GO:0016020">
    <property type="term" value="C:membrane"/>
    <property type="evidence" value="ECO:0007669"/>
    <property type="project" value="UniProtKB-SubCell"/>
</dbReference>
<dbReference type="PROSITE" id="PS51257">
    <property type="entry name" value="PROKAR_LIPOPROTEIN"/>
    <property type="match status" value="1"/>
</dbReference>
<evidence type="ECO:0000256" key="9">
    <source>
        <dbReference type="SAM" id="MobiDB-lite"/>
    </source>
</evidence>
<evidence type="ECO:0000313" key="13">
    <source>
        <dbReference type="EMBL" id="KAG5999612.1"/>
    </source>
</evidence>
<reference evidence="13" key="1">
    <citation type="journal article" date="2020" name="bioRxiv">
        <title>Whole genome comparisons of ergot fungi reveals the divergence and evolution of species within the genus Claviceps are the result of varying mechanisms driving genome evolution and host range expansion.</title>
        <authorList>
            <person name="Wyka S.A."/>
            <person name="Mondo S.J."/>
            <person name="Liu M."/>
            <person name="Dettman J."/>
            <person name="Nalam V."/>
            <person name="Broders K.D."/>
        </authorList>
    </citation>
    <scope>NUCLEOTIDE SEQUENCE</scope>
    <source>
        <strain evidence="13">CCC 602</strain>
    </source>
</reference>
<comment type="caution">
    <text evidence="13">The sequence shown here is derived from an EMBL/GenBank/DDBJ whole genome shotgun (WGS) entry which is preliminary data.</text>
</comment>
<evidence type="ECO:0000256" key="4">
    <source>
        <dbReference type="ARBA" id="ARBA00022741"/>
    </source>
</evidence>
<feature type="transmembrane region" description="Helical" evidence="10">
    <location>
        <begin position="416"/>
        <end position="434"/>
    </location>
</feature>
<keyword evidence="2" id="KW-0813">Transport</keyword>
<evidence type="ECO:0000256" key="8">
    <source>
        <dbReference type="ARBA" id="ARBA00024363"/>
    </source>
</evidence>
<comment type="subcellular location">
    <subcellularLocation>
        <location evidence="1">Membrane</location>
        <topology evidence="1">Multi-pass membrane protein</topology>
    </subcellularLocation>
</comment>
<feature type="transmembrane region" description="Helical" evidence="10">
    <location>
        <begin position="274"/>
        <end position="294"/>
    </location>
</feature>
<keyword evidence="3 10" id="KW-0812">Transmembrane</keyword>
<evidence type="ECO:0000256" key="5">
    <source>
        <dbReference type="ARBA" id="ARBA00022840"/>
    </source>
</evidence>
<keyword evidence="14" id="KW-1185">Reference proteome</keyword>
<dbReference type="SMART" id="SM00382">
    <property type="entry name" value="AAA"/>
    <property type="match status" value="1"/>
</dbReference>
<evidence type="ECO:0000256" key="6">
    <source>
        <dbReference type="ARBA" id="ARBA00022989"/>
    </source>
</evidence>
<dbReference type="InterPro" id="IPR039421">
    <property type="entry name" value="Type_1_exporter"/>
</dbReference>
<dbReference type="Pfam" id="PF00005">
    <property type="entry name" value="ABC_tran"/>
    <property type="match status" value="1"/>
</dbReference>
<evidence type="ECO:0000256" key="2">
    <source>
        <dbReference type="ARBA" id="ARBA00022448"/>
    </source>
</evidence>
<keyword evidence="7 10" id="KW-0472">Membrane</keyword>
<feature type="transmembrane region" description="Helical" evidence="10">
    <location>
        <begin position="392"/>
        <end position="410"/>
    </location>
</feature>
<keyword evidence="5" id="KW-0067">ATP-binding</keyword>
<dbReference type="GO" id="GO:0016887">
    <property type="term" value="F:ATP hydrolysis activity"/>
    <property type="evidence" value="ECO:0007669"/>
    <property type="project" value="InterPro"/>
</dbReference>
<dbReference type="InterPro" id="IPR003439">
    <property type="entry name" value="ABC_transporter-like_ATP-bd"/>
</dbReference>
<sequence>MASKTSSSLPSSALPILHVALPVIQVAAFACLPVWRALTQSPARRTSYVVGPGHGTWLRWLSPLVLLTFLYAFSSILIWFSISVFLIEGTSPCWPAYVLAWISGAVFDAITLSLTAFSLSEKDWWGFILVGAQALRITLFVSASLHCLMVMVKRDPGCEKGTAEERRGLLAGGGVAGTFEADAGTWNSASTTDYGSALDPGCRNNSGGNDCDDVDGDCDDQEEEEEEEEEDEDDKEIKAKQRKRLEEAGGWLGYLKTLVVFLPVILPYRHRPTQLWILVLVLCIGAQRFLTYMVPRQFSILTEAVSSSVATGQPPWKELMIWALLSFPIGSGLGTLQSMAGTRISQFAYRQLTTLAFRHVMNLSMDYHTSKSTGRVTKAIEQGSNLGYMLDSLYHTAPVLIDFFVALFILSNRFDVTMGFIILATSMVHLYVAYKGNLKTVQIERQVNETSRVENETLYDSITNWQTVAYHNRQRYEENRYANSIWKAIRSQRALYDLYQYISMAESCVMEIGQVTAAALVAKRIANGADSFSSFVFIISYWDTISSPMSMMAWNIRAATTHVIDAEWLYQLMQTKPSVEDRQGARDIQIRGGKVEFKNVSFSYDPARVILQDVSFTAQPGQRVALVGETGGGKSTTLKLLYRFYDVTAGSISIDDQDIRDVTLTSLRDILGAVPQDPSVFDQTLMENMLYARPGASEAEVVEACKAARIHQQIMKFPDGYRTRLGERGVRLSGGELQRLAIARVILRSPRIVVLDEATSAVDSETEALIQQAIGALSAGRTVFMIAHRLSTVVGADLILVIDQGRVVERGSHGELLALGGKYARLWNMQTVVR</sequence>
<dbReference type="Gene3D" id="1.20.1560.10">
    <property type="entry name" value="ABC transporter type 1, transmembrane domain"/>
    <property type="match status" value="1"/>
</dbReference>
<dbReference type="PANTHER" id="PTHR24221:SF503">
    <property type="entry name" value="MITOCHONDRIAL POTASSIUM CHANNEL ATP-BINDING SUBUNIT"/>
    <property type="match status" value="1"/>
</dbReference>
<feature type="region of interest" description="Disordered" evidence="9">
    <location>
        <begin position="205"/>
        <end position="238"/>
    </location>
</feature>
<dbReference type="AlphaFoldDB" id="A0A9P7N9C2"/>
<feature type="domain" description="ABC transmembrane type-1" evidence="12">
    <location>
        <begin position="278"/>
        <end position="561"/>
    </location>
</feature>
<dbReference type="InterPro" id="IPR017871">
    <property type="entry name" value="ABC_transporter-like_CS"/>
</dbReference>
<feature type="domain" description="ABC transporter" evidence="11">
    <location>
        <begin position="595"/>
        <end position="829"/>
    </location>
</feature>
<feature type="transmembrane region" description="Helical" evidence="10">
    <location>
        <begin position="248"/>
        <end position="268"/>
    </location>
</feature>
<accession>A0A9P7N9C2</accession>
<dbReference type="EMBL" id="SRPW01001664">
    <property type="protein sequence ID" value="KAG5999612.1"/>
    <property type="molecule type" value="Genomic_DNA"/>
</dbReference>
<evidence type="ECO:0000259" key="12">
    <source>
        <dbReference type="PROSITE" id="PS50929"/>
    </source>
</evidence>
<dbReference type="PANTHER" id="PTHR24221">
    <property type="entry name" value="ATP-BINDING CASSETTE SUB-FAMILY B"/>
    <property type="match status" value="1"/>
</dbReference>
<evidence type="ECO:0000313" key="14">
    <source>
        <dbReference type="Proteomes" id="UP000748025"/>
    </source>
</evidence>
<keyword evidence="6 10" id="KW-1133">Transmembrane helix</keyword>
<feature type="transmembrane region" description="Helical" evidence="10">
    <location>
        <begin position="12"/>
        <end position="35"/>
    </location>
</feature>
<evidence type="ECO:0000256" key="1">
    <source>
        <dbReference type="ARBA" id="ARBA00004141"/>
    </source>
</evidence>
<dbReference type="Proteomes" id="UP000748025">
    <property type="component" value="Unassembled WGS sequence"/>
</dbReference>
<evidence type="ECO:0000256" key="3">
    <source>
        <dbReference type="ARBA" id="ARBA00022692"/>
    </source>
</evidence>
<comment type="similarity">
    <text evidence="8">Belongs to the ABC transporter superfamily. ABCB family. Heavy Metal importer (TC 3.A.1.210) subfamily.</text>
</comment>
<dbReference type="OrthoDB" id="6500128at2759"/>
<feature type="compositionally biased region" description="Acidic residues" evidence="9">
    <location>
        <begin position="210"/>
        <end position="234"/>
    </location>
</feature>
<name>A0A9P7N9C2_9HYPO</name>
<feature type="transmembrane region" description="Helical" evidence="10">
    <location>
        <begin position="64"/>
        <end position="87"/>
    </location>
</feature>
<dbReference type="InterPro" id="IPR011527">
    <property type="entry name" value="ABC1_TM_dom"/>
</dbReference>
<dbReference type="GO" id="GO:0005524">
    <property type="term" value="F:ATP binding"/>
    <property type="evidence" value="ECO:0007669"/>
    <property type="project" value="UniProtKB-KW"/>
</dbReference>
<dbReference type="InterPro" id="IPR027417">
    <property type="entry name" value="P-loop_NTPase"/>
</dbReference>
<dbReference type="GO" id="GO:0140359">
    <property type="term" value="F:ABC-type transporter activity"/>
    <property type="evidence" value="ECO:0007669"/>
    <property type="project" value="InterPro"/>
</dbReference>
<dbReference type="Pfam" id="PF00664">
    <property type="entry name" value="ABC_membrane"/>
    <property type="match status" value="1"/>
</dbReference>
<protein>
    <recommendedName>
        <fullName evidence="15">Heavy metal tolerance protein</fullName>
    </recommendedName>
</protein>
<evidence type="ECO:0000259" key="11">
    <source>
        <dbReference type="PROSITE" id="PS50893"/>
    </source>
</evidence>
<dbReference type="PROSITE" id="PS00211">
    <property type="entry name" value="ABC_TRANSPORTER_1"/>
    <property type="match status" value="1"/>
</dbReference>
<feature type="transmembrane region" description="Helical" evidence="10">
    <location>
        <begin position="94"/>
        <end position="118"/>
    </location>
</feature>
<keyword evidence="4" id="KW-0547">Nucleotide-binding</keyword>
<feature type="transmembrane region" description="Helical" evidence="10">
    <location>
        <begin position="124"/>
        <end position="145"/>
    </location>
</feature>
<evidence type="ECO:0000256" key="10">
    <source>
        <dbReference type="SAM" id="Phobius"/>
    </source>
</evidence>
<dbReference type="InterPro" id="IPR036640">
    <property type="entry name" value="ABC1_TM_sf"/>
</dbReference>
<organism evidence="13 14">
    <name type="scientific">Claviceps pusilla</name>
    <dbReference type="NCBI Taxonomy" id="123648"/>
    <lineage>
        <taxon>Eukaryota</taxon>
        <taxon>Fungi</taxon>
        <taxon>Dikarya</taxon>
        <taxon>Ascomycota</taxon>
        <taxon>Pezizomycotina</taxon>
        <taxon>Sordariomycetes</taxon>
        <taxon>Hypocreomycetidae</taxon>
        <taxon>Hypocreales</taxon>
        <taxon>Clavicipitaceae</taxon>
        <taxon>Claviceps</taxon>
    </lineage>
</organism>
<dbReference type="Gene3D" id="3.40.50.300">
    <property type="entry name" value="P-loop containing nucleotide triphosphate hydrolases"/>
    <property type="match status" value="1"/>
</dbReference>
<evidence type="ECO:0000256" key="7">
    <source>
        <dbReference type="ARBA" id="ARBA00023136"/>
    </source>
</evidence>
<dbReference type="PROSITE" id="PS50893">
    <property type="entry name" value="ABC_TRANSPORTER_2"/>
    <property type="match status" value="1"/>
</dbReference>
<proteinExistence type="inferred from homology"/>
<dbReference type="SUPFAM" id="SSF90123">
    <property type="entry name" value="ABC transporter transmembrane region"/>
    <property type="match status" value="1"/>
</dbReference>